<dbReference type="SMART" id="SM00387">
    <property type="entry name" value="HATPase_c"/>
    <property type="match status" value="1"/>
</dbReference>
<dbReference type="EC" id="2.7.13.3" evidence="2"/>
<evidence type="ECO:0000256" key="2">
    <source>
        <dbReference type="ARBA" id="ARBA00012438"/>
    </source>
</evidence>
<protein>
    <recommendedName>
        <fullName evidence="2">histidine kinase</fullName>
        <ecNumber evidence="2">2.7.13.3</ecNumber>
    </recommendedName>
</protein>
<name>A0A0S4QU37_9ACTN</name>
<evidence type="ECO:0000313" key="9">
    <source>
        <dbReference type="EMBL" id="CUU58820.1"/>
    </source>
</evidence>
<dbReference type="InterPro" id="IPR005467">
    <property type="entry name" value="His_kinase_dom"/>
</dbReference>
<dbReference type="GO" id="GO:0004673">
    <property type="term" value="F:protein histidine kinase activity"/>
    <property type="evidence" value="ECO:0007669"/>
    <property type="project" value="UniProtKB-EC"/>
</dbReference>
<dbReference type="Pfam" id="PF12282">
    <property type="entry name" value="GAF_PdtaS"/>
    <property type="match status" value="1"/>
</dbReference>
<comment type="catalytic activity">
    <reaction evidence="1">
        <text>ATP + protein L-histidine = ADP + protein N-phospho-L-histidine.</text>
        <dbReference type="EC" id="2.7.13.3"/>
    </reaction>
</comment>
<dbReference type="RefSeq" id="WP_006539779.1">
    <property type="nucleotide sequence ID" value="NZ_FAOZ01000022.1"/>
</dbReference>
<gene>
    <name evidence="9" type="ORF">Ga0074812_12263</name>
</gene>
<dbReference type="GO" id="GO:0005524">
    <property type="term" value="F:ATP binding"/>
    <property type="evidence" value="ECO:0007669"/>
    <property type="project" value="UniProtKB-KW"/>
</dbReference>
<evidence type="ECO:0000256" key="6">
    <source>
        <dbReference type="ARBA" id="ARBA00022777"/>
    </source>
</evidence>
<evidence type="ECO:0000256" key="3">
    <source>
        <dbReference type="ARBA" id="ARBA00022553"/>
    </source>
</evidence>
<organism evidence="9 10">
    <name type="scientific">Parafrankia irregularis</name>
    <dbReference type="NCBI Taxonomy" id="795642"/>
    <lineage>
        <taxon>Bacteria</taxon>
        <taxon>Bacillati</taxon>
        <taxon>Actinomycetota</taxon>
        <taxon>Actinomycetes</taxon>
        <taxon>Frankiales</taxon>
        <taxon>Frankiaceae</taxon>
        <taxon>Parafrankia</taxon>
    </lineage>
</organism>
<dbReference type="InterPro" id="IPR003594">
    <property type="entry name" value="HATPase_dom"/>
</dbReference>
<dbReference type="Pfam" id="PF02518">
    <property type="entry name" value="HATPase_c"/>
    <property type="match status" value="1"/>
</dbReference>
<keyword evidence="3" id="KW-0597">Phosphoprotein</keyword>
<keyword evidence="6" id="KW-0418">Kinase</keyword>
<dbReference type="PANTHER" id="PTHR41523:SF8">
    <property type="entry name" value="ETHYLENE RESPONSE SENSOR PROTEIN"/>
    <property type="match status" value="1"/>
</dbReference>
<keyword evidence="4" id="KW-0808">Transferase</keyword>
<dbReference type="InterPro" id="IPR011495">
    <property type="entry name" value="Sig_transdc_His_kin_sub2_dim/P"/>
</dbReference>
<sequence length="489" mass="53035">MGTLADALRAGTDLSDDDIDHLHALVADWALLADLSFADLLLLVPARSGSVRAGHAGGMEFQVVAQVRPTTGPTAYHNDEVGSVVINRWVVQNAWREHRIAREGEPEWDGGVPVRTEAIPVRHGNRVIAVLARDTNLATTRTPSALESAYLQAANNLALMIAEGAFPFLGGSAELPEPPRVGDGMMRLDGAGKVIFASPNALSAYRRLGYTGNVTGEDLRTVHRALNLPATTPAVWHAISRRRPVEVELEVGSTVVLLRAIPLYPGAIREVLVLVRDVSELRRREAQLLSKDATIREIHHRVKNNLQTVAALLRLQMRRTKADEARDALRESVRRVTSIAVVHETLSQTLGESVPFDEIADQITSVTVDLASTGTRATTRRTGSFGRLPGELATPLALVLSELLQNAVEHAFDGSSGAIELRVRREGDRLDIVIADDGAGLPDDFQLEHSPRLGLQIVRQLVLGEMRGTIRLQAGPERGTEALLSIPLS</sequence>
<accession>A0A0S4QU37</accession>
<evidence type="ECO:0000256" key="5">
    <source>
        <dbReference type="ARBA" id="ARBA00022741"/>
    </source>
</evidence>
<dbReference type="AlphaFoldDB" id="A0A0S4QU37"/>
<dbReference type="PROSITE" id="PS50109">
    <property type="entry name" value="HIS_KIN"/>
    <property type="match status" value="1"/>
</dbReference>
<evidence type="ECO:0000313" key="10">
    <source>
        <dbReference type="Proteomes" id="UP000198802"/>
    </source>
</evidence>
<dbReference type="InterPro" id="IPR038424">
    <property type="entry name" value="H_kinase_PdtaS_GAF_sf"/>
</dbReference>
<dbReference type="SUPFAM" id="SSF55785">
    <property type="entry name" value="PYP-like sensor domain (PAS domain)"/>
    <property type="match status" value="1"/>
</dbReference>
<proteinExistence type="predicted"/>
<keyword evidence="7" id="KW-0067">ATP-binding</keyword>
<dbReference type="InterPro" id="IPR022066">
    <property type="entry name" value="PdtaS_GAF"/>
</dbReference>
<evidence type="ECO:0000256" key="1">
    <source>
        <dbReference type="ARBA" id="ARBA00000085"/>
    </source>
</evidence>
<dbReference type="Gene3D" id="3.30.565.10">
    <property type="entry name" value="Histidine kinase-like ATPase, C-terminal domain"/>
    <property type="match status" value="1"/>
</dbReference>
<dbReference type="InterPro" id="IPR036890">
    <property type="entry name" value="HATPase_C_sf"/>
</dbReference>
<evidence type="ECO:0000256" key="7">
    <source>
        <dbReference type="ARBA" id="ARBA00022840"/>
    </source>
</evidence>
<dbReference type="Proteomes" id="UP000198802">
    <property type="component" value="Unassembled WGS sequence"/>
</dbReference>
<evidence type="ECO:0000259" key="8">
    <source>
        <dbReference type="PROSITE" id="PS50109"/>
    </source>
</evidence>
<dbReference type="PANTHER" id="PTHR41523">
    <property type="entry name" value="TWO-COMPONENT SYSTEM SENSOR PROTEIN"/>
    <property type="match status" value="1"/>
</dbReference>
<dbReference type="Gene3D" id="3.30.450.280">
    <property type="entry name" value="GAF domain"/>
    <property type="match status" value="1"/>
</dbReference>
<dbReference type="InterPro" id="IPR035965">
    <property type="entry name" value="PAS-like_dom_sf"/>
</dbReference>
<feature type="domain" description="Histidine kinase" evidence="8">
    <location>
        <begin position="297"/>
        <end position="489"/>
    </location>
</feature>
<reference evidence="10" key="1">
    <citation type="submission" date="2015-11" db="EMBL/GenBank/DDBJ databases">
        <authorList>
            <person name="Varghese N."/>
        </authorList>
    </citation>
    <scope>NUCLEOTIDE SEQUENCE [LARGE SCALE GENOMIC DNA]</scope>
    <source>
        <strain evidence="10">DSM 45899</strain>
    </source>
</reference>
<dbReference type="Gene3D" id="3.30.450.20">
    <property type="entry name" value="PAS domain"/>
    <property type="match status" value="1"/>
</dbReference>
<evidence type="ECO:0000256" key="4">
    <source>
        <dbReference type="ARBA" id="ARBA00022679"/>
    </source>
</evidence>
<keyword evidence="10" id="KW-1185">Reference proteome</keyword>
<keyword evidence="5" id="KW-0547">Nucleotide-binding</keyword>
<dbReference type="EMBL" id="FAOZ01000022">
    <property type="protein sequence ID" value="CUU58820.1"/>
    <property type="molecule type" value="Genomic_DNA"/>
</dbReference>
<dbReference type="SUPFAM" id="SSF55874">
    <property type="entry name" value="ATPase domain of HSP90 chaperone/DNA topoisomerase II/histidine kinase"/>
    <property type="match status" value="1"/>
</dbReference>
<dbReference type="Pfam" id="PF07568">
    <property type="entry name" value="HisKA_2"/>
    <property type="match status" value="1"/>
</dbReference>